<sequence>MSWRRPHVSPILLTALLFSLSFFLRTADAASVETDPLNRDPKVREAFDRFYIMDYTGCIARFEKIRSEHPNEPIATDYLLYSTVFSELFRLDLLDTTFYANDGFLTGKHTVTEDPQMRDHIKDLTDQAVDKATQQLKENQNDVNALFARGWAKSLQAVYLAMVERSFGAALKLASQAHSDHAKVLQLSPDYVDAKLVTGDYEYVVGALSLPFKILVGFAGIHGSKATGMEMLRDAGSRGVITSVEARICMMLFLRREAKYQEAEQIAEGLVREYPRDFLFRLEVANLQKDAGQGLKAISSYREVIELSRRPDYFPSSHLELVYFGLGDTLRGQKLYAEAVEAFDSAAYEPTTSPELKRRALLYAGQVYDLMHDHDKARQQYQAVIDAGSDSAQADQARKFMRTAYSGR</sequence>
<keyword evidence="1" id="KW-0732">Signal</keyword>
<name>A0A7G8BNB9_9BACT</name>
<evidence type="ECO:0000313" key="3">
    <source>
        <dbReference type="Proteomes" id="UP000515312"/>
    </source>
</evidence>
<dbReference type="RefSeq" id="WP_186745878.1">
    <property type="nucleotide sequence ID" value="NZ_CP060394.1"/>
</dbReference>
<dbReference type="SUPFAM" id="SSF48452">
    <property type="entry name" value="TPR-like"/>
    <property type="match status" value="1"/>
</dbReference>
<protein>
    <submittedName>
        <fullName evidence="2">Uncharacterized protein</fullName>
    </submittedName>
</protein>
<evidence type="ECO:0000313" key="2">
    <source>
        <dbReference type="EMBL" id="QNI34039.1"/>
    </source>
</evidence>
<proteinExistence type="predicted"/>
<dbReference type="KEGG" id="adin:H7849_09110"/>
<dbReference type="InterPro" id="IPR011990">
    <property type="entry name" value="TPR-like_helical_dom_sf"/>
</dbReference>
<keyword evidence="3" id="KW-1185">Reference proteome</keyword>
<feature type="chain" id="PRO_5028855337" evidence="1">
    <location>
        <begin position="30"/>
        <end position="408"/>
    </location>
</feature>
<dbReference type="EMBL" id="CP060394">
    <property type="protein sequence ID" value="QNI34039.1"/>
    <property type="molecule type" value="Genomic_DNA"/>
</dbReference>
<accession>A0A7G8BNB9</accession>
<reference evidence="2 3" key="1">
    <citation type="submission" date="2020-08" db="EMBL/GenBank/DDBJ databases">
        <title>Edaphobacter telluris sp. nov. and Acidobacterium dinghuensis sp. nov., two acidobacteria isolated from forest soil.</title>
        <authorList>
            <person name="Fu J."/>
            <person name="Qiu L."/>
        </authorList>
    </citation>
    <scope>NUCLEOTIDE SEQUENCE [LARGE SCALE GENOMIC DNA]</scope>
    <source>
        <strain evidence="2">4Y35</strain>
    </source>
</reference>
<dbReference type="Proteomes" id="UP000515312">
    <property type="component" value="Chromosome"/>
</dbReference>
<evidence type="ECO:0000256" key="1">
    <source>
        <dbReference type="SAM" id="SignalP"/>
    </source>
</evidence>
<dbReference type="Gene3D" id="1.25.40.10">
    <property type="entry name" value="Tetratricopeptide repeat domain"/>
    <property type="match status" value="1"/>
</dbReference>
<feature type="signal peptide" evidence="1">
    <location>
        <begin position="1"/>
        <end position="29"/>
    </location>
</feature>
<dbReference type="AlphaFoldDB" id="A0A7G8BNB9"/>
<gene>
    <name evidence="2" type="ORF">H7849_09110</name>
</gene>
<organism evidence="2 3">
    <name type="scientific">Alloacidobacterium dinghuense</name>
    <dbReference type="NCBI Taxonomy" id="2763107"/>
    <lineage>
        <taxon>Bacteria</taxon>
        <taxon>Pseudomonadati</taxon>
        <taxon>Acidobacteriota</taxon>
        <taxon>Terriglobia</taxon>
        <taxon>Terriglobales</taxon>
        <taxon>Acidobacteriaceae</taxon>
        <taxon>Alloacidobacterium</taxon>
    </lineage>
</organism>